<accession>A0A2P5ELV9</accession>
<evidence type="ECO:0000313" key="1">
    <source>
        <dbReference type="EMBL" id="PON86521.1"/>
    </source>
</evidence>
<sequence>MKLLNKIFKKLKISKKNRRPDSSSSSSMLRQNFGLIMSILGPFKIQREGLLETKMMTIFLARWA</sequence>
<comment type="caution">
    <text evidence="1">The sequence shown here is derived from an EMBL/GenBank/DDBJ whole genome shotgun (WGS) entry which is preliminary data.</text>
</comment>
<gene>
    <name evidence="1" type="ORF">TorRG33x02_177150</name>
</gene>
<organism evidence="1 2">
    <name type="scientific">Trema orientale</name>
    <name type="common">Charcoal tree</name>
    <name type="synonym">Celtis orientalis</name>
    <dbReference type="NCBI Taxonomy" id="63057"/>
    <lineage>
        <taxon>Eukaryota</taxon>
        <taxon>Viridiplantae</taxon>
        <taxon>Streptophyta</taxon>
        <taxon>Embryophyta</taxon>
        <taxon>Tracheophyta</taxon>
        <taxon>Spermatophyta</taxon>
        <taxon>Magnoliopsida</taxon>
        <taxon>eudicotyledons</taxon>
        <taxon>Gunneridae</taxon>
        <taxon>Pentapetalae</taxon>
        <taxon>rosids</taxon>
        <taxon>fabids</taxon>
        <taxon>Rosales</taxon>
        <taxon>Cannabaceae</taxon>
        <taxon>Trema</taxon>
    </lineage>
</organism>
<proteinExistence type="predicted"/>
<protein>
    <submittedName>
        <fullName evidence="1">Uncharacterized protein</fullName>
    </submittedName>
</protein>
<keyword evidence="2" id="KW-1185">Reference proteome</keyword>
<dbReference type="AlphaFoldDB" id="A0A2P5ELV9"/>
<dbReference type="Proteomes" id="UP000237000">
    <property type="component" value="Unassembled WGS sequence"/>
</dbReference>
<reference evidence="2" key="1">
    <citation type="submission" date="2016-06" db="EMBL/GenBank/DDBJ databases">
        <title>Parallel loss of symbiosis genes in relatives of nitrogen-fixing non-legume Parasponia.</title>
        <authorList>
            <person name="Van Velzen R."/>
            <person name="Holmer R."/>
            <person name="Bu F."/>
            <person name="Rutten L."/>
            <person name="Van Zeijl A."/>
            <person name="Liu W."/>
            <person name="Santuari L."/>
            <person name="Cao Q."/>
            <person name="Sharma T."/>
            <person name="Shen D."/>
            <person name="Roswanjaya Y."/>
            <person name="Wardhani T."/>
            <person name="Kalhor M.S."/>
            <person name="Jansen J."/>
            <person name="Van den Hoogen J."/>
            <person name="Gungor B."/>
            <person name="Hartog M."/>
            <person name="Hontelez J."/>
            <person name="Verver J."/>
            <person name="Yang W.-C."/>
            <person name="Schijlen E."/>
            <person name="Repin R."/>
            <person name="Schilthuizen M."/>
            <person name="Schranz E."/>
            <person name="Heidstra R."/>
            <person name="Miyata K."/>
            <person name="Fedorova E."/>
            <person name="Kohlen W."/>
            <person name="Bisseling T."/>
            <person name="Smit S."/>
            <person name="Geurts R."/>
        </authorList>
    </citation>
    <scope>NUCLEOTIDE SEQUENCE [LARGE SCALE GENOMIC DNA]</scope>
    <source>
        <strain evidence="2">cv. RG33-2</strain>
    </source>
</reference>
<dbReference type="EMBL" id="JXTC01000131">
    <property type="protein sequence ID" value="PON86521.1"/>
    <property type="molecule type" value="Genomic_DNA"/>
</dbReference>
<evidence type="ECO:0000313" key="2">
    <source>
        <dbReference type="Proteomes" id="UP000237000"/>
    </source>
</evidence>
<dbReference type="InParanoid" id="A0A2P5ELV9"/>
<name>A0A2P5ELV9_TREOI</name>